<feature type="transmembrane region" description="Helical" evidence="7">
    <location>
        <begin position="140"/>
        <end position="161"/>
    </location>
</feature>
<accession>A0A1V9FP93</accession>
<feature type="transmembrane region" description="Helical" evidence="7">
    <location>
        <begin position="29"/>
        <end position="47"/>
    </location>
</feature>
<dbReference type="OrthoDB" id="9768846at2"/>
<dbReference type="GO" id="GO:0005886">
    <property type="term" value="C:plasma membrane"/>
    <property type="evidence" value="ECO:0007669"/>
    <property type="project" value="UniProtKB-SubCell"/>
</dbReference>
<evidence type="ECO:0000256" key="7">
    <source>
        <dbReference type="SAM" id="Phobius"/>
    </source>
</evidence>
<evidence type="ECO:0000313" key="8">
    <source>
        <dbReference type="EMBL" id="OQP60152.1"/>
    </source>
</evidence>
<dbReference type="AlphaFoldDB" id="A0A1V9FP93"/>
<comment type="similarity">
    <text evidence="2">Belongs to the NrfD family.</text>
</comment>
<feature type="transmembrane region" description="Helical" evidence="7">
    <location>
        <begin position="326"/>
        <end position="345"/>
    </location>
</feature>
<feature type="transmembrane region" description="Helical" evidence="7">
    <location>
        <begin position="67"/>
        <end position="90"/>
    </location>
</feature>
<dbReference type="InterPro" id="IPR005614">
    <property type="entry name" value="NrfD-like"/>
</dbReference>
<dbReference type="RefSeq" id="WP_081153478.1">
    <property type="nucleotide sequence ID" value="NZ_LVYD01000065.1"/>
</dbReference>
<dbReference type="PANTHER" id="PTHR43044:SF2">
    <property type="entry name" value="POLYSULPHIDE REDUCTASE NRFD"/>
    <property type="match status" value="1"/>
</dbReference>
<proteinExistence type="inferred from homology"/>
<feature type="transmembrane region" description="Helical" evidence="7">
    <location>
        <begin position="241"/>
        <end position="262"/>
    </location>
</feature>
<dbReference type="Pfam" id="PF03916">
    <property type="entry name" value="NrfD"/>
    <property type="match status" value="1"/>
</dbReference>
<protein>
    <recommendedName>
        <fullName evidence="10">Polysulfide reductase</fullName>
    </recommendedName>
</protein>
<dbReference type="Proteomes" id="UP000192796">
    <property type="component" value="Unassembled WGS sequence"/>
</dbReference>
<keyword evidence="3" id="KW-1003">Cell membrane</keyword>
<keyword evidence="9" id="KW-1185">Reference proteome</keyword>
<evidence type="ECO:0000256" key="4">
    <source>
        <dbReference type="ARBA" id="ARBA00022692"/>
    </source>
</evidence>
<sequence length="459" mass="52301">MDKLHQEIKNSIQRELLSTVGRRYRRETFWVLFLAMICVGGTIAWIIQLRKGLGVTAMRDYASWGLYISLLFFFVGVSLIGALVSSVLRFSGAKWRYPLIRIAEAVTLSSIFFAGFMPVLDMGRPERLYFLITHGRIQSPILWDVVAIATYFIGSVIYFYLPLIPDMAIMRDKLTDAPPRRRKIFRFLAMGWEGNHRQKYFLKKAMNIMSVVILPVAVSVHTISAWLIALTLRPGWNTSIMGPYFVFGALMAGCAIMILIIAKLRHGYRLEHYLTPKHFSNLGMLLMALTVFYLYLNLNKYGVPAFKMAKDERGLLNDLFFGHNALLFWFTMIAGLVIPVIMLSIKKLRQSIRWVVFASLLVLLGALINRYLIVTPNMLHPFIPIQHAQPGFTIYNPTVIEWTITASSLAGFVLLIILLFKLFPVITMWEVIEGVEKNGEEQVGIEDLSNLQIIQGHAS</sequence>
<dbReference type="STRING" id="1703345.A3860_34290"/>
<feature type="transmembrane region" description="Helical" evidence="7">
    <location>
        <begin position="282"/>
        <end position="298"/>
    </location>
</feature>
<name>A0A1V9FP93_9BACT</name>
<evidence type="ECO:0000313" key="9">
    <source>
        <dbReference type="Proteomes" id="UP000192796"/>
    </source>
</evidence>
<comment type="subcellular location">
    <subcellularLocation>
        <location evidence="1">Cell membrane</location>
        <topology evidence="1">Multi-pass membrane protein</topology>
    </subcellularLocation>
</comment>
<gene>
    <name evidence="8" type="ORF">A3860_34290</name>
</gene>
<feature type="transmembrane region" description="Helical" evidence="7">
    <location>
        <begin position="205"/>
        <end position="229"/>
    </location>
</feature>
<evidence type="ECO:0000256" key="2">
    <source>
        <dbReference type="ARBA" id="ARBA00008929"/>
    </source>
</evidence>
<feature type="transmembrane region" description="Helical" evidence="7">
    <location>
        <begin position="352"/>
        <end position="373"/>
    </location>
</feature>
<dbReference type="PANTHER" id="PTHR43044">
    <property type="match status" value="1"/>
</dbReference>
<reference evidence="8 9" key="1">
    <citation type="submission" date="2016-03" db="EMBL/GenBank/DDBJ databases">
        <title>Niastella vici sp. nov., isolated from farmland soil.</title>
        <authorList>
            <person name="Chen L."/>
            <person name="Wang D."/>
            <person name="Yang S."/>
            <person name="Wang G."/>
        </authorList>
    </citation>
    <scope>NUCLEOTIDE SEQUENCE [LARGE SCALE GENOMIC DNA]</scope>
    <source>
        <strain evidence="8 9">DJ57</strain>
    </source>
</reference>
<keyword evidence="5 7" id="KW-1133">Transmembrane helix</keyword>
<evidence type="ECO:0000256" key="1">
    <source>
        <dbReference type="ARBA" id="ARBA00004651"/>
    </source>
</evidence>
<feature type="transmembrane region" description="Helical" evidence="7">
    <location>
        <begin position="399"/>
        <end position="420"/>
    </location>
</feature>
<evidence type="ECO:0000256" key="3">
    <source>
        <dbReference type="ARBA" id="ARBA00022475"/>
    </source>
</evidence>
<feature type="transmembrane region" description="Helical" evidence="7">
    <location>
        <begin position="102"/>
        <end position="120"/>
    </location>
</feature>
<evidence type="ECO:0000256" key="5">
    <source>
        <dbReference type="ARBA" id="ARBA00022989"/>
    </source>
</evidence>
<keyword evidence="6 7" id="KW-0472">Membrane</keyword>
<dbReference type="EMBL" id="LVYD01000065">
    <property type="protein sequence ID" value="OQP60152.1"/>
    <property type="molecule type" value="Genomic_DNA"/>
</dbReference>
<organism evidence="8 9">
    <name type="scientific">Niastella vici</name>
    <dbReference type="NCBI Taxonomy" id="1703345"/>
    <lineage>
        <taxon>Bacteria</taxon>
        <taxon>Pseudomonadati</taxon>
        <taxon>Bacteroidota</taxon>
        <taxon>Chitinophagia</taxon>
        <taxon>Chitinophagales</taxon>
        <taxon>Chitinophagaceae</taxon>
        <taxon>Niastella</taxon>
    </lineage>
</organism>
<evidence type="ECO:0000256" key="6">
    <source>
        <dbReference type="ARBA" id="ARBA00023136"/>
    </source>
</evidence>
<keyword evidence="4 7" id="KW-0812">Transmembrane</keyword>
<comment type="caution">
    <text evidence="8">The sequence shown here is derived from an EMBL/GenBank/DDBJ whole genome shotgun (WGS) entry which is preliminary data.</text>
</comment>
<evidence type="ECO:0008006" key="10">
    <source>
        <dbReference type="Google" id="ProtNLM"/>
    </source>
</evidence>